<dbReference type="PANTHER" id="PTHR46197:SF3">
    <property type="entry name" value="AB HYDROLASE-1 DOMAIN-CONTAINING PROTEIN"/>
    <property type="match status" value="1"/>
</dbReference>
<dbReference type="SUPFAM" id="SSF53474">
    <property type="entry name" value="alpha/beta-Hydrolases"/>
    <property type="match status" value="1"/>
</dbReference>
<organism evidence="5 6">
    <name type="scientific">Steinernema glaseri</name>
    <dbReference type="NCBI Taxonomy" id="37863"/>
    <lineage>
        <taxon>Eukaryota</taxon>
        <taxon>Metazoa</taxon>
        <taxon>Ecdysozoa</taxon>
        <taxon>Nematoda</taxon>
        <taxon>Chromadorea</taxon>
        <taxon>Rhabditida</taxon>
        <taxon>Tylenchina</taxon>
        <taxon>Panagrolaimomorpha</taxon>
        <taxon>Strongyloidoidea</taxon>
        <taxon>Steinernematidae</taxon>
        <taxon>Steinernema</taxon>
    </lineage>
</organism>
<comment type="similarity">
    <text evidence="3">Belongs to the AB hydrolase superfamily. ABHD14 family.</text>
</comment>
<dbReference type="Proteomes" id="UP000095287">
    <property type="component" value="Unplaced"/>
</dbReference>
<dbReference type="Gene3D" id="3.40.50.1820">
    <property type="entry name" value="alpha/beta hydrolase"/>
    <property type="match status" value="1"/>
</dbReference>
<dbReference type="InterPro" id="IPR000073">
    <property type="entry name" value="AB_hydrolase_1"/>
</dbReference>
<dbReference type="PANTHER" id="PTHR46197">
    <property type="entry name" value="PROTEIN ABHD14B-LIKE"/>
    <property type="match status" value="1"/>
</dbReference>
<reference evidence="6" key="1">
    <citation type="submission" date="2016-11" db="UniProtKB">
        <authorList>
            <consortium name="WormBaseParasite"/>
        </authorList>
    </citation>
    <scope>IDENTIFICATION</scope>
</reference>
<feature type="domain" description="AB hydrolase-1" evidence="4">
    <location>
        <begin position="64"/>
        <end position="146"/>
    </location>
</feature>
<sequence length="239" mass="26592">MFVSRMNQNNVLSTANLEQEIPENCLQLVDKVKMSDGYFDVDPGYKIFYRRAEPPENNYARATVVFLHGQSFTSSTWLDVKTLKIFAALGYYCVAIDLPGCGKSGQRSIEEKEKPAVFSGVLAALDTDRVMVVACSMAGQYVLPLITDPRLICLVAIALSNTNELEEDKCRSIRTPVLVIHGERDTSLGPSAANNLKHLANARFMKVSRAGHACYLGNPLDFHTYVYNFLDIVLKYPAK</sequence>
<evidence type="ECO:0000256" key="3">
    <source>
        <dbReference type="ARBA" id="ARBA00037942"/>
    </source>
</evidence>
<dbReference type="Pfam" id="PF12697">
    <property type="entry name" value="Abhydrolase_6"/>
    <property type="match status" value="1"/>
</dbReference>
<dbReference type="AlphaFoldDB" id="A0A1I7YEG1"/>
<accession>A0A1I7YEG1</accession>
<evidence type="ECO:0000256" key="2">
    <source>
        <dbReference type="ARBA" id="ARBA00022490"/>
    </source>
</evidence>
<dbReference type="InterPro" id="IPR029058">
    <property type="entry name" value="AB_hydrolase_fold"/>
</dbReference>
<evidence type="ECO:0000256" key="1">
    <source>
        <dbReference type="ARBA" id="ARBA00004496"/>
    </source>
</evidence>
<name>A0A1I7YEG1_9BILA</name>
<keyword evidence="5" id="KW-1185">Reference proteome</keyword>
<evidence type="ECO:0000259" key="4">
    <source>
        <dbReference type="Pfam" id="PF12697"/>
    </source>
</evidence>
<protein>
    <submittedName>
        <fullName evidence="6">AB hydrolase-1 domain-containing protein</fullName>
    </submittedName>
</protein>
<evidence type="ECO:0000313" key="6">
    <source>
        <dbReference type="WBParaSite" id="L893_g1555.t1"/>
    </source>
</evidence>
<proteinExistence type="inferred from homology"/>
<keyword evidence="2" id="KW-0963">Cytoplasm</keyword>
<dbReference type="GO" id="GO:0005737">
    <property type="term" value="C:cytoplasm"/>
    <property type="evidence" value="ECO:0007669"/>
    <property type="project" value="UniProtKB-SubCell"/>
</dbReference>
<dbReference type="WBParaSite" id="L893_g1555.t1">
    <property type="protein sequence ID" value="L893_g1555.t1"/>
    <property type="gene ID" value="L893_g1555"/>
</dbReference>
<comment type="subcellular location">
    <subcellularLocation>
        <location evidence="1">Cytoplasm</location>
    </subcellularLocation>
</comment>
<evidence type="ECO:0000313" key="5">
    <source>
        <dbReference type="Proteomes" id="UP000095287"/>
    </source>
</evidence>